<protein>
    <submittedName>
        <fullName evidence="1">7470_t:CDS:1</fullName>
    </submittedName>
</protein>
<dbReference type="OrthoDB" id="2422165at2759"/>
<evidence type="ECO:0000313" key="2">
    <source>
        <dbReference type="Proteomes" id="UP000789396"/>
    </source>
</evidence>
<feature type="non-terminal residue" evidence="1">
    <location>
        <position position="1"/>
    </location>
</feature>
<name>A0A9N9K4B2_9GLOM</name>
<feature type="non-terminal residue" evidence="1">
    <location>
        <position position="52"/>
    </location>
</feature>
<comment type="caution">
    <text evidence="1">The sequence shown here is derived from an EMBL/GenBank/DDBJ whole genome shotgun (WGS) entry which is preliminary data.</text>
</comment>
<organism evidence="1 2">
    <name type="scientific">Racocetra fulgida</name>
    <dbReference type="NCBI Taxonomy" id="60492"/>
    <lineage>
        <taxon>Eukaryota</taxon>
        <taxon>Fungi</taxon>
        <taxon>Fungi incertae sedis</taxon>
        <taxon>Mucoromycota</taxon>
        <taxon>Glomeromycotina</taxon>
        <taxon>Glomeromycetes</taxon>
        <taxon>Diversisporales</taxon>
        <taxon>Gigasporaceae</taxon>
        <taxon>Racocetra</taxon>
    </lineage>
</organism>
<keyword evidence="2" id="KW-1185">Reference proteome</keyword>
<dbReference type="EMBL" id="CAJVPZ010081033">
    <property type="protein sequence ID" value="CAG8808195.1"/>
    <property type="molecule type" value="Genomic_DNA"/>
</dbReference>
<reference evidence="1" key="1">
    <citation type="submission" date="2021-06" db="EMBL/GenBank/DDBJ databases">
        <authorList>
            <person name="Kallberg Y."/>
            <person name="Tangrot J."/>
            <person name="Rosling A."/>
        </authorList>
    </citation>
    <scope>NUCLEOTIDE SEQUENCE</scope>
    <source>
        <strain evidence="1">IN212</strain>
    </source>
</reference>
<gene>
    <name evidence="1" type="ORF">RFULGI_LOCUS18458</name>
</gene>
<accession>A0A9N9K4B2</accession>
<dbReference type="InterPro" id="IPR027417">
    <property type="entry name" value="P-loop_NTPase"/>
</dbReference>
<dbReference type="Gene3D" id="3.40.50.300">
    <property type="entry name" value="P-loop containing nucleotide triphosphate hydrolases"/>
    <property type="match status" value="1"/>
</dbReference>
<sequence>DVGKSYLVSKFANDDFEKGEYKDTLHVYATTTLIPLNNCTVKVEFLETGINK</sequence>
<dbReference type="Proteomes" id="UP000789396">
    <property type="component" value="Unassembled WGS sequence"/>
</dbReference>
<proteinExistence type="predicted"/>
<evidence type="ECO:0000313" key="1">
    <source>
        <dbReference type="EMBL" id="CAG8808195.1"/>
    </source>
</evidence>
<dbReference type="AlphaFoldDB" id="A0A9N9K4B2"/>